<reference evidence="2" key="1">
    <citation type="submission" date="2021-06" db="EMBL/GenBank/DDBJ databases">
        <authorList>
            <person name="Kallberg Y."/>
            <person name="Tangrot J."/>
            <person name="Rosling A."/>
        </authorList>
    </citation>
    <scope>NUCLEOTIDE SEQUENCE</scope>
    <source>
        <strain evidence="2">MA453B</strain>
    </source>
</reference>
<accession>A0A9N9K437</accession>
<feature type="compositionally biased region" description="Basic residues" evidence="1">
    <location>
        <begin position="39"/>
        <end position="51"/>
    </location>
</feature>
<gene>
    <name evidence="2" type="ORF">DERYTH_LOCUS24714</name>
</gene>
<feature type="region of interest" description="Disordered" evidence="1">
    <location>
        <begin position="1"/>
        <end position="51"/>
    </location>
</feature>
<evidence type="ECO:0000313" key="2">
    <source>
        <dbReference type="EMBL" id="CAG8807605.1"/>
    </source>
</evidence>
<name>A0A9N9K437_9GLOM</name>
<comment type="caution">
    <text evidence="2">The sequence shown here is derived from an EMBL/GenBank/DDBJ whole genome shotgun (WGS) entry which is preliminary data.</text>
</comment>
<evidence type="ECO:0000313" key="3">
    <source>
        <dbReference type="Proteomes" id="UP000789405"/>
    </source>
</evidence>
<organism evidence="2 3">
    <name type="scientific">Dentiscutata erythropus</name>
    <dbReference type="NCBI Taxonomy" id="1348616"/>
    <lineage>
        <taxon>Eukaryota</taxon>
        <taxon>Fungi</taxon>
        <taxon>Fungi incertae sedis</taxon>
        <taxon>Mucoromycota</taxon>
        <taxon>Glomeromycotina</taxon>
        <taxon>Glomeromycetes</taxon>
        <taxon>Diversisporales</taxon>
        <taxon>Gigasporaceae</taxon>
        <taxon>Dentiscutata</taxon>
    </lineage>
</organism>
<sequence length="51" mass="6192">MKLRQRSSRQPQAPKSTSIKMWKRQNLRQRNCVDEQKPRTTKLRTKTPLKQ</sequence>
<evidence type="ECO:0000256" key="1">
    <source>
        <dbReference type="SAM" id="MobiDB-lite"/>
    </source>
</evidence>
<dbReference type="EMBL" id="CAJVPY010042760">
    <property type="protein sequence ID" value="CAG8807605.1"/>
    <property type="molecule type" value="Genomic_DNA"/>
</dbReference>
<proteinExistence type="predicted"/>
<dbReference type="Proteomes" id="UP000789405">
    <property type="component" value="Unassembled WGS sequence"/>
</dbReference>
<feature type="compositionally biased region" description="Polar residues" evidence="1">
    <location>
        <begin position="8"/>
        <end position="19"/>
    </location>
</feature>
<dbReference type="AlphaFoldDB" id="A0A9N9K437"/>
<keyword evidence="3" id="KW-1185">Reference proteome</keyword>
<protein>
    <submittedName>
        <fullName evidence="2">4612_t:CDS:1</fullName>
    </submittedName>
</protein>